<feature type="transmembrane region" description="Helical" evidence="7">
    <location>
        <begin position="32"/>
        <end position="63"/>
    </location>
</feature>
<comment type="similarity">
    <text evidence="7">Belongs to the TRAP transporter large permease family.</text>
</comment>
<feature type="transmembrane region" description="Helical" evidence="7">
    <location>
        <begin position="300"/>
        <end position="321"/>
    </location>
</feature>
<name>A0A433XL24_9HYPH</name>
<dbReference type="GO" id="GO:0005886">
    <property type="term" value="C:plasma membrane"/>
    <property type="evidence" value="ECO:0007669"/>
    <property type="project" value="UniProtKB-SubCell"/>
</dbReference>
<keyword evidence="7" id="KW-0813">Transport</keyword>
<feature type="transmembrane region" description="Helical" evidence="7">
    <location>
        <begin position="199"/>
        <end position="221"/>
    </location>
</feature>
<feature type="transmembrane region" description="Helical" evidence="7">
    <location>
        <begin position="159"/>
        <end position="179"/>
    </location>
</feature>
<organism evidence="9 10">
    <name type="scientific">Arsenicitalea aurantiaca</name>
    <dbReference type="NCBI Taxonomy" id="1783274"/>
    <lineage>
        <taxon>Bacteria</taxon>
        <taxon>Pseudomonadati</taxon>
        <taxon>Pseudomonadota</taxon>
        <taxon>Alphaproteobacteria</taxon>
        <taxon>Hyphomicrobiales</taxon>
        <taxon>Devosiaceae</taxon>
        <taxon>Arsenicitalea</taxon>
    </lineage>
</organism>
<feature type="transmembrane region" description="Helical" evidence="7">
    <location>
        <begin position="364"/>
        <end position="381"/>
    </location>
</feature>
<dbReference type="PIRSF" id="PIRSF006066">
    <property type="entry name" value="HI0050"/>
    <property type="match status" value="1"/>
</dbReference>
<keyword evidence="5 7" id="KW-1133">Transmembrane helix</keyword>
<dbReference type="InterPro" id="IPR010656">
    <property type="entry name" value="DctM"/>
</dbReference>
<evidence type="ECO:0000259" key="8">
    <source>
        <dbReference type="Pfam" id="PF06808"/>
    </source>
</evidence>
<protein>
    <recommendedName>
        <fullName evidence="7">TRAP transporter large permease protein</fullName>
    </recommendedName>
</protein>
<keyword evidence="3 7" id="KW-0997">Cell inner membrane</keyword>
<evidence type="ECO:0000256" key="2">
    <source>
        <dbReference type="ARBA" id="ARBA00022475"/>
    </source>
</evidence>
<dbReference type="InterPro" id="IPR004681">
    <property type="entry name" value="TRAP_DctM"/>
</dbReference>
<comment type="function">
    <text evidence="7">Part of the tripartite ATP-independent periplasmic (TRAP) transport system.</text>
</comment>
<feature type="transmembrane region" description="Helical" evidence="7">
    <location>
        <begin position="270"/>
        <end position="288"/>
    </location>
</feature>
<keyword evidence="4 7" id="KW-0812">Transmembrane</keyword>
<dbReference type="Pfam" id="PF06808">
    <property type="entry name" value="DctM"/>
    <property type="match status" value="1"/>
</dbReference>
<evidence type="ECO:0000256" key="7">
    <source>
        <dbReference type="RuleBase" id="RU369079"/>
    </source>
</evidence>
<evidence type="ECO:0000256" key="1">
    <source>
        <dbReference type="ARBA" id="ARBA00004429"/>
    </source>
</evidence>
<reference evidence="9 10" key="1">
    <citation type="journal article" date="2016" name="Int. J. Syst. Evol. Microbiol.">
        <title>Arsenicitalea aurantiaca gen. nov., sp. nov., a new member of the family Hyphomicrobiaceae, isolated from high-arsenic sediment.</title>
        <authorList>
            <person name="Mu Y."/>
            <person name="Zhou L."/>
            <person name="Zeng X.C."/>
            <person name="Liu L."/>
            <person name="Pan Y."/>
            <person name="Chen X."/>
            <person name="Wang J."/>
            <person name="Li S."/>
            <person name="Li W.J."/>
            <person name="Wang Y."/>
        </authorList>
    </citation>
    <scope>NUCLEOTIDE SEQUENCE [LARGE SCALE GENOMIC DNA]</scope>
    <source>
        <strain evidence="9 10">42-50</strain>
    </source>
</reference>
<evidence type="ECO:0000256" key="5">
    <source>
        <dbReference type="ARBA" id="ARBA00022989"/>
    </source>
</evidence>
<comment type="caution">
    <text evidence="9">The sequence shown here is derived from an EMBL/GenBank/DDBJ whole genome shotgun (WGS) entry which is preliminary data.</text>
</comment>
<accession>A0A433XL24</accession>
<feature type="transmembrane region" description="Helical" evidence="7">
    <location>
        <begin position="341"/>
        <end position="359"/>
    </location>
</feature>
<feature type="transmembrane region" description="Helical" evidence="7">
    <location>
        <begin position="387"/>
        <end position="413"/>
    </location>
</feature>
<dbReference type="NCBIfam" id="TIGR00786">
    <property type="entry name" value="dctM"/>
    <property type="match status" value="1"/>
</dbReference>
<dbReference type="PANTHER" id="PTHR33362:SF4">
    <property type="entry name" value="2,3-DIKETO-L-GULONATE TRAP TRANSPORTER LARGE PERMEASE PROTEIN YIAN"/>
    <property type="match status" value="1"/>
</dbReference>
<evidence type="ECO:0000256" key="6">
    <source>
        <dbReference type="ARBA" id="ARBA00023136"/>
    </source>
</evidence>
<keyword evidence="2" id="KW-1003">Cell membrane</keyword>
<dbReference type="Proteomes" id="UP000281547">
    <property type="component" value="Unassembled WGS sequence"/>
</dbReference>
<feature type="transmembrane region" description="Helical" evidence="7">
    <location>
        <begin position="83"/>
        <end position="100"/>
    </location>
</feature>
<dbReference type="GO" id="GO:0022857">
    <property type="term" value="F:transmembrane transporter activity"/>
    <property type="evidence" value="ECO:0007669"/>
    <property type="project" value="UniProtKB-UniRule"/>
</dbReference>
<comment type="subcellular location">
    <subcellularLocation>
        <location evidence="1 7">Cell inner membrane</location>
        <topology evidence="1 7">Multi-pass membrane protein</topology>
    </subcellularLocation>
</comment>
<proteinExistence type="inferred from homology"/>
<keyword evidence="10" id="KW-1185">Reference proteome</keyword>
<comment type="subunit">
    <text evidence="7">The complex comprises the extracytoplasmic solute receptor protein and the two transmembrane proteins.</text>
</comment>
<dbReference type="EMBL" id="RZNJ01000001">
    <property type="protein sequence ID" value="RUT34779.1"/>
    <property type="molecule type" value="Genomic_DNA"/>
</dbReference>
<evidence type="ECO:0000256" key="4">
    <source>
        <dbReference type="ARBA" id="ARBA00022692"/>
    </source>
</evidence>
<keyword evidence="6 7" id="KW-0472">Membrane</keyword>
<feature type="transmembrane region" description="Helical" evidence="7">
    <location>
        <begin position="425"/>
        <end position="451"/>
    </location>
</feature>
<evidence type="ECO:0000256" key="3">
    <source>
        <dbReference type="ARBA" id="ARBA00022519"/>
    </source>
</evidence>
<dbReference type="AlphaFoldDB" id="A0A433XL24"/>
<sequence length="452" mass="47914">MPRCRSALPCSPSSTYCACPGSRSQNRARAMLALIAVAFVVLLVVGVPIGLILISLSVIYVLLDPAIMDLAFAQRVIAGTQSFPLLAVPLFILTGELMNISGITRRVMTFAALVTQRMSGGLAQTNILLSTLLAGMSGSANGDAAMQAKILVPEMSKRGYPLAYSTALTATSALIAPMIPPGIGLILFGFVTDTSIGRLFAGAILPGLLLAAVLMIYTYFVTKKNRWDPPNHEPRETPLGKAFLGALPAIMLPILIIVGIRFGIFTPSEAAAVAVLYTGVFIAVYREASWKQIWTALRSTVVTTAAILLVLAASAAFSWILTFERVPQMVGGAMLASTENPLLMLALVGAIIFIAGLFIEGTALILILGPMFLPVVTSLGIDPVHYGVVFVLMAHLGGITPPVGTVMFTACTITRVSIIDFAKAVWPYIIAYLVVAALLIMIPQISTFLAYL</sequence>
<feature type="transmembrane region" description="Helical" evidence="7">
    <location>
        <begin position="242"/>
        <end position="264"/>
    </location>
</feature>
<evidence type="ECO:0000313" key="9">
    <source>
        <dbReference type="EMBL" id="RUT34779.1"/>
    </source>
</evidence>
<dbReference type="PANTHER" id="PTHR33362">
    <property type="entry name" value="SIALIC ACID TRAP TRANSPORTER PERMEASE PROTEIN SIAT-RELATED"/>
    <property type="match status" value="1"/>
</dbReference>
<gene>
    <name evidence="9" type="ORF">EMQ25_02110</name>
</gene>
<evidence type="ECO:0000313" key="10">
    <source>
        <dbReference type="Proteomes" id="UP000281547"/>
    </source>
</evidence>
<feature type="domain" description="TRAP C4-dicarboxylate transport system permease DctM subunit" evidence="8">
    <location>
        <begin position="37"/>
        <end position="445"/>
    </location>
</feature>